<protein>
    <submittedName>
        <fullName evidence="1">Uncharacterized protein</fullName>
    </submittedName>
</protein>
<organism evidence="1 2">
    <name type="scientific">Devosia nanyangense</name>
    <dbReference type="NCBI Taxonomy" id="1228055"/>
    <lineage>
        <taxon>Bacteria</taxon>
        <taxon>Pseudomonadati</taxon>
        <taxon>Pseudomonadota</taxon>
        <taxon>Alphaproteobacteria</taxon>
        <taxon>Hyphomicrobiales</taxon>
        <taxon>Devosiaceae</taxon>
        <taxon>Devosia</taxon>
    </lineage>
</organism>
<proteinExistence type="predicted"/>
<evidence type="ECO:0000313" key="1">
    <source>
        <dbReference type="EMBL" id="MBI4921664.1"/>
    </source>
</evidence>
<dbReference type="Proteomes" id="UP000782610">
    <property type="component" value="Unassembled WGS sequence"/>
</dbReference>
<comment type="caution">
    <text evidence="1">The sequence shown here is derived from an EMBL/GenBank/DDBJ whole genome shotgun (WGS) entry which is preliminary data.</text>
</comment>
<sequence length="134" mass="14561">MANSDPAALDTQHRQLVARRDALTSELAVVEGQLAALEDARRRPGASLHLKPLANADEQRVAAEVRRIIQERMQPVSRAALLSELIERGVAVAGNAPEASLAGVLDRVGKAAGVIRLEEGDYWLAGHEWPDDKW</sequence>
<dbReference type="AlphaFoldDB" id="A0A933NW94"/>
<name>A0A933NW94_9HYPH</name>
<reference evidence="1" key="1">
    <citation type="submission" date="2020-07" db="EMBL/GenBank/DDBJ databases">
        <title>Huge and variable diversity of episymbiotic CPR bacteria and DPANN archaea in groundwater ecosystems.</title>
        <authorList>
            <person name="He C.Y."/>
            <person name="Keren R."/>
            <person name="Whittaker M."/>
            <person name="Farag I.F."/>
            <person name="Doudna J."/>
            <person name="Cate J.H.D."/>
            <person name="Banfield J.F."/>
        </authorList>
    </citation>
    <scope>NUCLEOTIDE SEQUENCE</scope>
    <source>
        <strain evidence="1">NC_groundwater_1586_Pr3_B-0.1um_66_15</strain>
    </source>
</reference>
<gene>
    <name evidence="1" type="ORF">HY834_07925</name>
</gene>
<dbReference type="EMBL" id="JACRAF010000022">
    <property type="protein sequence ID" value="MBI4921664.1"/>
    <property type="molecule type" value="Genomic_DNA"/>
</dbReference>
<accession>A0A933NW94</accession>
<evidence type="ECO:0000313" key="2">
    <source>
        <dbReference type="Proteomes" id="UP000782610"/>
    </source>
</evidence>